<dbReference type="Pfam" id="PF14966">
    <property type="entry name" value="DNA_repr_REX1B"/>
    <property type="match status" value="1"/>
</dbReference>
<reference evidence="2 3" key="1">
    <citation type="journal article" date="2024" name="Science">
        <title>Giant polyketide synthase enzymes in the biosynthesis of giant marine polyether toxins.</title>
        <authorList>
            <person name="Fallon T.R."/>
            <person name="Shende V.V."/>
            <person name="Wierzbicki I.H."/>
            <person name="Pendleton A.L."/>
            <person name="Watervoot N.F."/>
            <person name="Auber R.P."/>
            <person name="Gonzalez D.J."/>
            <person name="Wisecaver J.H."/>
            <person name="Moore B.S."/>
        </authorList>
    </citation>
    <scope>NUCLEOTIDE SEQUENCE [LARGE SCALE GENOMIC DNA]</scope>
    <source>
        <strain evidence="2 3">12B1</strain>
    </source>
</reference>
<dbReference type="EMBL" id="JBGBPQ010000028">
    <property type="protein sequence ID" value="KAL1496769.1"/>
    <property type="molecule type" value="Genomic_DNA"/>
</dbReference>
<dbReference type="PANTHER" id="PTHR28309:SF1">
    <property type="entry name" value="REQUIRED FOR EXCISION 1-B DOMAIN-CONTAINING PROTEIN"/>
    <property type="match status" value="1"/>
</dbReference>
<dbReference type="PANTHER" id="PTHR28309">
    <property type="entry name" value="REQUIRED FOR EXCISION 1-B DOMAIN-CONTAINING PROTEIN"/>
    <property type="match status" value="1"/>
</dbReference>
<dbReference type="AlphaFoldDB" id="A0AB34IG09"/>
<sequence length="212" mass="22979">MDFTQALGILQSRATPPADASRRCVDCSEEAGAATLPPSPPLPSLASLRLPDLLRQLLERQEERVATYRYFDSGFAAFLACAEAEGYEALAASATTRFASVSAAINAVGAQLDAAGGGALAALVRQLQGLEKRKLTLTARSHLLRHGLAVDELRARAAEERGETVPEKEGRASRMRAEEEEEVCDELRQVVEEVNEVLDEVRGELAEMEEEQ</sequence>
<organism evidence="2 3">
    <name type="scientific">Prymnesium parvum</name>
    <name type="common">Toxic golden alga</name>
    <dbReference type="NCBI Taxonomy" id="97485"/>
    <lineage>
        <taxon>Eukaryota</taxon>
        <taxon>Haptista</taxon>
        <taxon>Haptophyta</taxon>
        <taxon>Prymnesiophyceae</taxon>
        <taxon>Prymnesiales</taxon>
        <taxon>Prymnesiaceae</taxon>
        <taxon>Prymnesium</taxon>
    </lineage>
</organism>
<dbReference type="InterPro" id="IPR039491">
    <property type="entry name" value="REX1-B"/>
</dbReference>
<comment type="caution">
    <text evidence="2">The sequence shown here is derived from an EMBL/GenBank/DDBJ whole genome shotgun (WGS) entry which is preliminary data.</text>
</comment>
<gene>
    <name evidence="2" type="ORF">AB1Y20_014358</name>
</gene>
<protein>
    <submittedName>
        <fullName evidence="2">Uncharacterized protein</fullName>
    </submittedName>
</protein>
<feature type="region of interest" description="Disordered" evidence="1">
    <location>
        <begin position="157"/>
        <end position="181"/>
    </location>
</feature>
<dbReference type="Proteomes" id="UP001515480">
    <property type="component" value="Unassembled WGS sequence"/>
</dbReference>
<keyword evidence="3" id="KW-1185">Reference proteome</keyword>
<proteinExistence type="predicted"/>
<evidence type="ECO:0000313" key="2">
    <source>
        <dbReference type="EMBL" id="KAL1496769.1"/>
    </source>
</evidence>
<evidence type="ECO:0000256" key="1">
    <source>
        <dbReference type="SAM" id="MobiDB-lite"/>
    </source>
</evidence>
<evidence type="ECO:0000313" key="3">
    <source>
        <dbReference type="Proteomes" id="UP001515480"/>
    </source>
</evidence>
<name>A0AB34IG09_PRYPA</name>
<feature type="compositionally biased region" description="Basic and acidic residues" evidence="1">
    <location>
        <begin position="157"/>
        <end position="177"/>
    </location>
</feature>
<accession>A0AB34IG09</accession>